<dbReference type="AlphaFoldDB" id="A0A438MTU0"/>
<evidence type="ECO:0000313" key="7">
    <source>
        <dbReference type="Proteomes" id="UP000288859"/>
    </source>
</evidence>
<dbReference type="GO" id="GO:0008670">
    <property type="term" value="F:2,4-dienoyl-CoA reductase (NADPH) activity"/>
    <property type="evidence" value="ECO:0007669"/>
    <property type="project" value="InterPro"/>
</dbReference>
<dbReference type="Pfam" id="PF13561">
    <property type="entry name" value="adh_short_C2"/>
    <property type="match status" value="1"/>
</dbReference>
<dbReference type="Proteomes" id="UP000288859">
    <property type="component" value="Unassembled WGS sequence"/>
</dbReference>
<name>A0A438MTU0_EXOME</name>
<accession>A0A438MTU0</accession>
<dbReference type="PRINTS" id="PR00081">
    <property type="entry name" value="GDHRDH"/>
</dbReference>
<dbReference type="Gene3D" id="3.40.50.720">
    <property type="entry name" value="NAD(P)-binding Rossmann-like Domain"/>
    <property type="match status" value="1"/>
</dbReference>
<dbReference type="InterPro" id="IPR036291">
    <property type="entry name" value="NAD(P)-bd_dom_sf"/>
</dbReference>
<dbReference type="PANTHER" id="PTHR43296:SF2">
    <property type="entry name" value="PEROXISOMAL 2,4-DIENOYL-COA REDUCTASE [(3E)-ENOYL-COA-PRODUCING]"/>
    <property type="match status" value="1"/>
</dbReference>
<evidence type="ECO:0000256" key="5">
    <source>
        <dbReference type="ARBA" id="ARBA00048340"/>
    </source>
</evidence>
<dbReference type="SUPFAM" id="SSF51735">
    <property type="entry name" value="NAD(P)-binding Rossmann-fold domains"/>
    <property type="match status" value="1"/>
</dbReference>
<evidence type="ECO:0000256" key="1">
    <source>
        <dbReference type="ARBA" id="ARBA00022857"/>
    </source>
</evidence>
<comment type="catalytic activity">
    <reaction evidence="5">
        <text>a (2E,4Z)-dienoyl-CoA + NADPH + H(+) = a 4,5-saturated-(3E)-enoyl-CoA + NADP(+)</text>
        <dbReference type="Rhea" id="RHEA:61892"/>
        <dbReference type="ChEBI" id="CHEBI:15378"/>
        <dbReference type="ChEBI" id="CHEBI:57783"/>
        <dbReference type="ChEBI" id="CHEBI:58349"/>
        <dbReference type="ChEBI" id="CHEBI:85099"/>
        <dbReference type="ChEBI" id="CHEBI:85493"/>
        <dbReference type="EC" id="1.3.1.124"/>
    </reaction>
</comment>
<evidence type="ECO:0000256" key="3">
    <source>
        <dbReference type="ARBA" id="ARBA00026117"/>
    </source>
</evidence>
<evidence type="ECO:0000313" key="6">
    <source>
        <dbReference type="EMBL" id="RVX67125.1"/>
    </source>
</evidence>
<protein>
    <recommendedName>
        <fullName evidence="3">2,4-dienoyl-CoA reductase [(3E)-enoyl-CoA-producing]</fullName>
        <ecNumber evidence="3">1.3.1.124</ecNumber>
    </recommendedName>
</protein>
<organism evidence="6 7">
    <name type="scientific">Exophiala mesophila</name>
    <name type="common">Black yeast-like fungus</name>
    <dbReference type="NCBI Taxonomy" id="212818"/>
    <lineage>
        <taxon>Eukaryota</taxon>
        <taxon>Fungi</taxon>
        <taxon>Dikarya</taxon>
        <taxon>Ascomycota</taxon>
        <taxon>Pezizomycotina</taxon>
        <taxon>Eurotiomycetes</taxon>
        <taxon>Chaetothyriomycetidae</taxon>
        <taxon>Chaetothyriales</taxon>
        <taxon>Herpotrichiellaceae</taxon>
        <taxon>Exophiala</taxon>
    </lineage>
</organism>
<reference evidence="6 7" key="1">
    <citation type="submission" date="2017-03" db="EMBL/GenBank/DDBJ databases">
        <title>Genomes of endolithic fungi from Antarctica.</title>
        <authorList>
            <person name="Coleine C."/>
            <person name="Masonjones S."/>
            <person name="Stajich J.E."/>
        </authorList>
    </citation>
    <scope>NUCLEOTIDE SEQUENCE [LARGE SCALE GENOMIC DNA]</scope>
    <source>
        <strain evidence="6 7">CCFEE 6314</strain>
    </source>
</reference>
<evidence type="ECO:0000256" key="4">
    <source>
        <dbReference type="ARBA" id="ARBA00048009"/>
    </source>
</evidence>
<dbReference type="VEuPathDB" id="FungiDB:PV10_04064"/>
<proteinExistence type="predicted"/>
<dbReference type="InterPro" id="IPR045017">
    <property type="entry name" value="DECR2-like"/>
</dbReference>
<gene>
    <name evidence="6" type="ORF">B0A52_08368</name>
</gene>
<dbReference type="OrthoDB" id="2136131at2759"/>
<dbReference type="PANTHER" id="PTHR43296">
    <property type="entry name" value="PEROXISOMAL 2,4-DIENOYL-COA REDUCTASE"/>
    <property type="match status" value="1"/>
</dbReference>
<dbReference type="InterPro" id="IPR002347">
    <property type="entry name" value="SDR_fam"/>
</dbReference>
<sequence length="321" mass="33205">MAIPKEEVLSNVWRDGLFSNDVPQLAGKVVFATGGAGSLVSVQVRALVQLGANACIVGRNVAKTEQVAREIAATRSGATVLGIGAVDVRKPQDLENAVARCVKDLGGIDFVIAGAAGNFLASIDQLSHNAFSTVVEIDLFGSWNTLKATLPELVKSAQKYKCDGKRSSSSGTGGRIIFISATLGYTGNQLQTHAVVAKAGVDALSVQTAIEQGPRGITSNVLAPGPIVGTEGTDRLIKNGDVSGAGKGIPSGRFGHVKDVADATVFLFSDAGNYINGETLVVDGGAWHTGRADAGRDFPYPDFLLSGETVQGLKGGRKTKL</sequence>
<comment type="catalytic activity">
    <reaction evidence="4">
        <text>a (2E,4E)-dienoyl-CoA + NADPH + H(+) = a 4,5-saturated-(3E)-enoyl-CoA + NADP(+)</text>
        <dbReference type="Rhea" id="RHEA:45912"/>
        <dbReference type="ChEBI" id="CHEBI:15378"/>
        <dbReference type="ChEBI" id="CHEBI:57783"/>
        <dbReference type="ChEBI" id="CHEBI:58349"/>
        <dbReference type="ChEBI" id="CHEBI:85101"/>
        <dbReference type="ChEBI" id="CHEBI:85493"/>
        <dbReference type="EC" id="1.3.1.124"/>
    </reaction>
</comment>
<dbReference type="EC" id="1.3.1.124" evidence="3"/>
<comment type="caution">
    <text evidence="6">The sequence shown here is derived from an EMBL/GenBank/DDBJ whole genome shotgun (WGS) entry which is preliminary data.</text>
</comment>
<dbReference type="GO" id="GO:0009062">
    <property type="term" value="P:fatty acid catabolic process"/>
    <property type="evidence" value="ECO:0007669"/>
    <property type="project" value="InterPro"/>
</dbReference>
<evidence type="ECO:0000256" key="2">
    <source>
        <dbReference type="ARBA" id="ARBA00023002"/>
    </source>
</evidence>
<keyword evidence="1" id="KW-0521">NADP</keyword>
<keyword evidence="2" id="KW-0560">Oxidoreductase</keyword>
<dbReference type="EMBL" id="NAJM01000052">
    <property type="protein sequence ID" value="RVX67125.1"/>
    <property type="molecule type" value="Genomic_DNA"/>
</dbReference>
<dbReference type="GO" id="GO:0005777">
    <property type="term" value="C:peroxisome"/>
    <property type="evidence" value="ECO:0007669"/>
    <property type="project" value="TreeGrafter"/>
</dbReference>